<evidence type="ECO:0000256" key="9">
    <source>
        <dbReference type="ARBA" id="ARBA00023065"/>
    </source>
</evidence>
<dbReference type="GO" id="GO:0009279">
    <property type="term" value="C:cell outer membrane"/>
    <property type="evidence" value="ECO:0007669"/>
    <property type="project" value="UniProtKB-SubCell"/>
</dbReference>
<evidence type="ECO:0000256" key="4">
    <source>
        <dbReference type="ARBA" id="ARBA00022452"/>
    </source>
</evidence>
<accession>A0A1U9JYN0</accession>
<evidence type="ECO:0000259" key="17">
    <source>
        <dbReference type="Pfam" id="PF10531"/>
    </source>
</evidence>
<feature type="chain" id="PRO_5010701755" evidence="15">
    <location>
        <begin position="23"/>
        <end position="371"/>
    </location>
</feature>
<evidence type="ECO:0000256" key="13">
    <source>
        <dbReference type="ARBA" id="ARBA00023237"/>
    </source>
</evidence>
<evidence type="ECO:0000256" key="6">
    <source>
        <dbReference type="ARBA" id="ARBA00022692"/>
    </source>
</evidence>
<keyword evidence="6" id="KW-0812">Transmembrane</keyword>
<evidence type="ECO:0000256" key="11">
    <source>
        <dbReference type="ARBA" id="ARBA00023136"/>
    </source>
</evidence>
<dbReference type="PROSITE" id="PS51257">
    <property type="entry name" value="PROKAR_LIPOPROTEIN"/>
    <property type="match status" value="1"/>
</dbReference>
<feature type="domain" description="Polysaccharide export protein N-terminal" evidence="16">
    <location>
        <begin position="77"/>
        <end position="162"/>
    </location>
</feature>
<evidence type="ECO:0000256" key="10">
    <source>
        <dbReference type="ARBA" id="ARBA00023114"/>
    </source>
</evidence>
<evidence type="ECO:0000313" key="20">
    <source>
        <dbReference type="Proteomes" id="UP000189369"/>
    </source>
</evidence>
<evidence type="ECO:0000256" key="14">
    <source>
        <dbReference type="ARBA" id="ARBA00023288"/>
    </source>
</evidence>
<keyword evidence="4" id="KW-1134">Transmembrane beta strand</keyword>
<keyword evidence="3" id="KW-0813">Transport</keyword>
<feature type="domain" description="SLBB" evidence="18">
    <location>
        <begin position="247"/>
        <end position="343"/>
    </location>
</feature>
<dbReference type="InterPro" id="IPR019554">
    <property type="entry name" value="Soluble_ligand-bd"/>
</dbReference>
<dbReference type="PANTHER" id="PTHR33619:SF3">
    <property type="entry name" value="POLYSACCHARIDE EXPORT PROTEIN GFCE-RELATED"/>
    <property type="match status" value="1"/>
</dbReference>
<organism evidence="19 20">
    <name type="scientific">Paenalcaligenes hominis</name>
    <dbReference type="NCBI Taxonomy" id="643674"/>
    <lineage>
        <taxon>Bacteria</taxon>
        <taxon>Pseudomonadati</taxon>
        <taxon>Pseudomonadota</taxon>
        <taxon>Betaproteobacteria</taxon>
        <taxon>Burkholderiales</taxon>
        <taxon>Alcaligenaceae</taxon>
        <taxon>Paenalcaligenes</taxon>
    </lineage>
</organism>
<proteinExistence type="inferred from homology"/>
<protein>
    <submittedName>
        <fullName evidence="19">Sugar transporter</fullName>
    </submittedName>
</protein>
<name>A0A1U9JYN0_9BURK</name>
<keyword evidence="9" id="KW-0406">Ion transport</keyword>
<dbReference type="Pfam" id="PF22461">
    <property type="entry name" value="SLBB_2"/>
    <property type="match status" value="1"/>
</dbReference>
<evidence type="ECO:0000256" key="5">
    <source>
        <dbReference type="ARBA" id="ARBA00022597"/>
    </source>
</evidence>
<evidence type="ECO:0000256" key="2">
    <source>
        <dbReference type="ARBA" id="ARBA00009450"/>
    </source>
</evidence>
<gene>
    <name evidence="19" type="ORF">PAEH1_03720</name>
</gene>
<keyword evidence="12" id="KW-0564">Palmitate</keyword>
<evidence type="ECO:0000313" key="19">
    <source>
        <dbReference type="EMBL" id="AQS50903.1"/>
    </source>
</evidence>
<dbReference type="EMBL" id="CP019697">
    <property type="protein sequence ID" value="AQS50903.1"/>
    <property type="molecule type" value="Genomic_DNA"/>
</dbReference>
<dbReference type="PANTHER" id="PTHR33619">
    <property type="entry name" value="POLYSACCHARIDE EXPORT PROTEIN GFCE-RELATED"/>
    <property type="match status" value="1"/>
</dbReference>
<evidence type="ECO:0000259" key="16">
    <source>
        <dbReference type="Pfam" id="PF02563"/>
    </source>
</evidence>
<dbReference type="InterPro" id="IPR054765">
    <property type="entry name" value="SLBB_dom"/>
</dbReference>
<dbReference type="GO" id="GO:0006811">
    <property type="term" value="P:monoatomic ion transport"/>
    <property type="evidence" value="ECO:0007669"/>
    <property type="project" value="UniProtKB-KW"/>
</dbReference>
<keyword evidence="7 15" id="KW-0732">Signal</keyword>
<dbReference type="Gene3D" id="3.10.560.10">
    <property type="entry name" value="Outer membrane lipoprotein wza domain like"/>
    <property type="match status" value="2"/>
</dbReference>
<dbReference type="GO" id="GO:0015288">
    <property type="term" value="F:porin activity"/>
    <property type="evidence" value="ECO:0007669"/>
    <property type="project" value="UniProtKB-KW"/>
</dbReference>
<comment type="similarity">
    <text evidence="2">Belongs to the BexD/CtrA/VexA family.</text>
</comment>
<dbReference type="OrthoDB" id="9808421at2"/>
<evidence type="ECO:0000256" key="8">
    <source>
        <dbReference type="ARBA" id="ARBA00023047"/>
    </source>
</evidence>
<keyword evidence="13" id="KW-0998">Cell outer membrane</keyword>
<evidence type="ECO:0000256" key="7">
    <source>
        <dbReference type="ARBA" id="ARBA00022729"/>
    </source>
</evidence>
<dbReference type="InterPro" id="IPR049712">
    <property type="entry name" value="Poly_export"/>
</dbReference>
<keyword evidence="10" id="KW-0626">Porin</keyword>
<feature type="domain" description="Soluble ligand binding" evidence="17">
    <location>
        <begin position="171"/>
        <end position="214"/>
    </location>
</feature>
<evidence type="ECO:0000256" key="12">
    <source>
        <dbReference type="ARBA" id="ARBA00023139"/>
    </source>
</evidence>
<dbReference type="Pfam" id="PF10531">
    <property type="entry name" value="SLBB"/>
    <property type="match status" value="1"/>
</dbReference>
<dbReference type="KEGG" id="phn:PAEH1_03720"/>
<dbReference type="GO" id="GO:0015159">
    <property type="term" value="F:polysaccharide transmembrane transporter activity"/>
    <property type="evidence" value="ECO:0007669"/>
    <property type="project" value="InterPro"/>
</dbReference>
<dbReference type="STRING" id="643674.PAEH1_03720"/>
<sequence>MRSLTSKLIGSIALAMALSGCASSIFSGAGPTKGTITSDAAAEDANYNLVPLSANTIGEYMRPPAPLLKPEVSKLDTPELTLGIGDVLNVMMADSTEEGGLFAPLSAGGTVFNGVRVNAKGLISLPYAGRIKVQGMSLTQAEDAILQSIKRYTTEPQVHVSLVGDLAGSVLVAGDVVKPGRFSTLEGPLTLLDAINQAGGPKLEPYLVNVVVRTGNSVQSFGYQDLLNGLNQPVAPNAEIVVERARKRFVAMGAVGSPGLHDFPSQSPSLLEVLGSVGGLAEAKADARGVFVFRLPEEIAYDSAEQRVISDSKPLVFQLDMRDPTAMFLARQFLVHPEDAIYVTNAHAYEFQKLISPIIQVLVLGRTVGNL</sequence>
<keyword evidence="11" id="KW-0472">Membrane</keyword>
<dbReference type="Gene3D" id="3.30.1950.10">
    <property type="entry name" value="wza like domain"/>
    <property type="match status" value="1"/>
</dbReference>
<evidence type="ECO:0000256" key="15">
    <source>
        <dbReference type="SAM" id="SignalP"/>
    </source>
</evidence>
<keyword evidence="8" id="KW-0625">Polysaccharide transport</keyword>
<evidence type="ECO:0000259" key="18">
    <source>
        <dbReference type="Pfam" id="PF22461"/>
    </source>
</evidence>
<keyword evidence="5 19" id="KW-0762">Sugar transport</keyword>
<dbReference type="Pfam" id="PF02563">
    <property type="entry name" value="Poly_export"/>
    <property type="match status" value="1"/>
</dbReference>
<dbReference type="AlphaFoldDB" id="A0A1U9JYN0"/>
<reference evidence="19 20" key="1">
    <citation type="submission" date="2017-01" db="EMBL/GenBank/DDBJ databases">
        <title>Complete Genome Sequence of Paenalcaligenes hominis, Isolated from a paraplegic Patient with neurogenic bladder.</title>
        <authorList>
            <person name="Mukhopadhyay R."/>
            <person name="Joaquin J."/>
            <person name="Hogue R."/>
            <person name="Kilaru A."/>
            <person name="Jospin G."/>
            <person name="Mars K."/>
            <person name="Eisen J.A."/>
            <person name="Chaturvedi V."/>
        </authorList>
    </citation>
    <scope>NUCLEOTIDE SEQUENCE [LARGE SCALE GENOMIC DNA]</scope>
    <source>
        <strain evidence="19 20">15S00501</strain>
    </source>
</reference>
<dbReference type="InterPro" id="IPR003715">
    <property type="entry name" value="Poly_export_N"/>
</dbReference>
<evidence type="ECO:0000256" key="3">
    <source>
        <dbReference type="ARBA" id="ARBA00022448"/>
    </source>
</evidence>
<dbReference type="Proteomes" id="UP000189369">
    <property type="component" value="Chromosome"/>
</dbReference>
<evidence type="ECO:0000256" key="1">
    <source>
        <dbReference type="ARBA" id="ARBA00004571"/>
    </source>
</evidence>
<feature type="signal peptide" evidence="15">
    <location>
        <begin position="1"/>
        <end position="22"/>
    </location>
</feature>
<comment type="subcellular location">
    <subcellularLocation>
        <location evidence="1">Cell outer membrane</location>
        <topology evidence="1">Multi-pass membrane protein</topology>
    </subcellularLocation>
</comment>
<keyword evidence="14" id="KW-0449">Lipoprotein</keyword>
<dbReference type="GO" id="GO:0046930">
    <property type="term" value="C:pore complex"/>
    <property type="evidence" value="ECO:0007669"/>
    <property type="project" value="UniProtKB-KW"/>
</dbReference>